<proteinExistence type="inferred from homology"/>
<evidence type="ECO:0000313" key="4">
    <source>
        <dbReference type="Proteomes" id="UP001595816"/>
    </source>
</evidence>
<dbReference type="RefSeq" id="WP_253754854.1">
    <property type="nucleotide sequence ID" value="NZ_JAMZDZ010000001.1"/>
</dbReference>
<name>A0ABV8LK73_9ACTN</name>
<keyword evidence="2 3" id="KW-0560">Oxidoreductase</keyword>
<dbReference type="InterPro" id="IPR002347">
    <property type="entry name" value="SDR_fam"/>
</dbReference>
<gene>
    <name evidence="3" type="ORF">ACFOZ4_12255</name>
</gene>
<evidence type="ECO:0000256" key="2">
    <source>
        <dbReference type="ARBA" id="ARBA00023002"/>
    </source>
</evidence>
<dbReference type="Pfam" id="PF00106">
    <property type="entry name" value="adh_short"/>
    <property type="match status" value="1"/>
</dbReference>
<dbReference type="GO" id="GO:0016491">
    <property type="term" value="F:oxidoreductase activity"/>
    <property type="evidence" value="ECO:0007669"/>
    <property type="project" value="UniProtKB-KW"/>
</dbReference>
<keyword evidence="4" id="KW-1185">Reference proteome</keyword>
<sequence length="260" mass="27259">MAHYKPTDGIVVVTGGASGIGLALAQRFAADGARVVLADLDGARAARAAYALGEGHGGIGLDVTDEEAVARAVDRIEDELGPIGIWCSNAGVATPPGLGTDSDWELAWGVHVLAHLYAARTVLPRMVERGRGHFLVTASAAGLLTELDVAAYAVSKHGAVALAEWLAIRYGGDTGVTFSCLCPQGVRTPLLDGAPADSATLAAAPLLEPAEVADRVVEAIDEGRFLILPHPEVAQYSLNRVTDTDRWLGGMRKLYRRLHP</sequence>
<evidence type="ECO:0000256" key="1">
    <source>
        <dbReference type="ARBA" id="ARBA00006484"/>
    </source>
</evidence>
<dbReference type="InterPro" id="IPR036291">
    <property type="entry name" value="NAD(P)-bd_dom_sf"/>
</dbReference>
<reference evidence="4" key="1">
    <citation type="journal article" date="2019" name="Int. J. Syst. Evol. Microbiol.">
        <title>The Global Catalogue of Microorganisms (GCM) 10K type strain sequencing project: providing services to taxonomists for standard genome sequencing and annotation.</title>
        <authorList>
            <consortium name="The Broad Institute Genomics Platform"/>
            <consortium name="The Broad Institute Genome Sequencing Center for Infectious Disease"/>
            <person name="Wu L."/>
            <person name="Ma J."/>
        </authorList>
    </citation>
    <scope>NUCLEOTIDE SEQUENCE [LARGE SCALE GENOMIC DNA]</scope>
    <source>
        <strain evidence="4">CGMCC 4.7289</strain>
    </source>
</reference>
<comment type="similarity">
    <text evidence="1">Belongs to the short-chain dehydrogenases/reductases (SDR) family.</text>
</comment>
<dbReference type="PANTHER" id="PTHR24322">
    <property type="entry name" value="PKSB"/>
    <property type="match status" value="1"/>
</dbReference>
<accession>A0ABV8LK73</accession>
<evidence type="ECO:0000313" key="3">
    <source>
        <dbReference type="EMBL" id="MFC4131377.1"/>
    </source>
</evidence>
<dbReference type="EMBL" id="JBHSAY010000006">
    <property type="protein sequence ID" value="MFC4131377.1"/>
    <property type="molecule type" value="Genomic_DNA"/>
</dbReference>
<dbReference type="SUPFAM" id="SSF51735">
    <property type="entry name" value="NAD(P)-binding Rossmann-fold domains"/>
    <property type="match status" value="1"/>
</dbReference>
<dbReference type="EC" id="1.-.-.-" evidence="3"/>
<dbReference type="InterPro" id="IPR020904">
    <property type="entry name" value="Sc_DH/Rdtase_CS"/>
</dbReference>
<dbReference type="PRINTS" id="PR00081">
    <property type="entry name" value="GDHRDH"/>
</dbReference>
<dbReference type="Gene3D" id="3.40.50.720">
    <property type="entry name" value="NAD(P)-binding Rossmann-like Domain"/>
    <property type="match status" value="1"/>
</dbReference>
<dbReference type="PANTHER" id="PTHR24322:SF736">
    <property type="entry name" value="RETINOL DEHYDROGENASE 10"/>
    <property type="match status" value="1"/>
</dbReference>
<dbReference type="Proteomes" id="UP001595816">
    <property type="component" value="Unassembled WGS sequence"/>
</dbReference>
<dbReference type="PROSITE" id="PS00061">
    <property type="entry name" value="ADH_SHORT"/>
    <property type="match status" value="1"/>
</dbReference>
<comment type="caution">
    <text evidence="3">The sequence shown here is derived from an EMBL/GenBank/DDBJ whole genome shotgun (WGS) entry which is preliminary data.</text>
</comment>
<organism evidence="3 4">
    <name type="scientific">Hamadaea flava</name>
    <dbReference type="NCBI Taxonomy" id="1742688"/>
    <lineage>
        <taxon>Bacteria</taxon>
        <taxon>Bacillati</taxon>
        <taxon>Actinomycetota</taxon>
        <taxon>Actinomycetes</taxon>
        <taxon>Micromonosporales</taxon>
        <taxon>Micromonosporaceae</taxon>
        <taxon>Hamadaea</taxon>
    </lineage>
</organism>
<protein>
    <submittedName>
        <fullName evidence="3">SDR family oxidoreductase</fullName>
        <ecNumber evidence="3">1.-.-.-</ecNumber>
    </submittedName>
</protein>